<dbReference type="PROSITE" id="PS52016">
    <property type="entry name" value="TONB_DEPENDENT_REC_3"/>
    <property type="match status" value="1"/>
</dbReference>
<keyword evidence="6" id="KW-0408">Iron</keyword>
<evidence type="ECO:0000256" key="13">
    <source>
        <dbReference type="SAM" id="SignalP"/>
    </source>
</evidence>
<evidence type="ECO:0000256" key="8">
    <source>
        <dbReference type="ARBA" id="ARBA00023077"/>
    </source>
</evidence>
<dbReference type="InterPro" id="IPR036942">
    <property type="entry name" value="Beta-barrel_TonB_sf"/>
</dbReference>
<keyword evidence="9 11" id="KW-0472">Membrane</keyword>
<dbReference type="GO" id="GO:0009279">
    <property type="term" value="C:cell outer membrane"/>
    <property type="evidence" value="ECO:0007669"/>
    <property type="project" value="UniProtKB-SubCell"/>
</dbReference>
<keyword evidence="13" id="KW-0732">Signal</keyword>
<keyword evidence="3 11" id="KW-1134">Transmembrane beta strand</keyword>
<protein>
    <submittedName>
        <fullName evidence="16">TonB-dependent receptor</fullName>
    </submittedName>
</protein>
<dbReference type="SUPFAM" id="SSF56935">
    <property type="entry name" value="Porins"/>
    <property type="match status" value="1"/>
</dbReference>
<dbReference type="InterPro" id="IPR039426">
    <property type="entry name" value="TonB-dep_rcpt-like"/>
</dbReference>
<evidence type="ECO:0000256" key="11">
    <source>
        <dbReference type="PROSITE-ProRule" id="PRU01360"/>
    </source>
</evidence>
<dbReference type="AlphaFoldDB" id="A0A328BEF3"/>
<keyword evidence="16" id="KW-0675">Receptor</keyword>
<organism evidence="16 17">
    <name type="scientific">Phenylobacterium kunshanense</name>
    <dbReference type="NCBI Taxonomy" id="1445034"/>
    <lineage>
        <taxon>Bacteria</taxon>
        <taxon>Pseudomonadati</taxon>
        <taxon>Pseudomonadota</taxon>
        <taxon>Alphaproteobacteria</taxon>
        <taxon>Caulobacterales</taxon>
        <taxon>Caulobacteraceae</taxon>
        <taxon>Phenylobacterium</taxon>
    </lineage>
</organism>
<evidence type="ECO:0000256" key="5">
    <source>
        <dbReference type="ARBA" id="ARBA00022692"/>
    </source>
</evidence>
<evidence type="ECO:0000256" key="12">
    <source>
        <dbReference type="RuleBase" id="RU003357"/>
    </source>
</evidence>
<comment type="similarity">
    <text evidence="11 12">Belongs to the TonB-dependent receptor family.</text>
</comment>
<keyword evidence="10 11" id="KW-0998">Cell outer membrane</keyword>
<keyword evidence="2 11" id="KW-0813">Transport</keyword>
<dbReference type="Gene3D" id="2.170.130.10">
    <property type="entry name" value="TonB-dependent receptor, plug domain"/>
    <property type="match status" value="1"/>
</dbReference>
<proteinExistence type="inferred from homology"/>
<dbReference type="Pfam" id="PF00593">
    <property type="entry name" value="TonB_dep_Rec_b-barrel"/>
    <property type="match status" value="1"/>
</dbReference>
<feature type="chain" id="PRO_5016279428" evidence="13">
    <location>
        <begin position="25"/>
        <end position="942"/>
    </location>
</feature>
<comment type="caution">
    <text evidence="16">The sequence shown here is derived from an EMBL/GenBank/DDBJ whole genome shotgun (WGS) entry which is preliminary data.</text>
</comment>
<keyword evidence="4" id="KW-0410">Iron transport</keyword>
<evidence type="ECO:0000256" key="6">
    <source>
        <dbReference type="ARBA" id="ARBA00023004"/>
    </source>
</evidence>
<evidence type="ECO:0000256" key="4">
    <source>
        <dbReference type="ARBA" id="ARBA00022496"/>
    </source>
</evidence>
<dbReference type="Proteomes" id="UP000249524">
    <property type="component" value="Unassembled WGS sequence"/>
</dbReference>
<dbReference type="Pfam" id="PF07715">
    <property type="entry name" value="Plug"/>
    <property type="match status" value="1"/>
</dbReference>
<accession>A0A328BEF3</accession>
<evidence type="ECO:0000256" key="2">
    <source>
        <dbReference type="ARBA" id="ARBA00022448"/>
    </source>
</evidence>
<keyword evidence="7" id="KW-0406">Ion transport</keyword>
<keyword evidence="8 12" id="KW-0798">TonB box</keyword>
<feature type="signal peptide" evidence="13">
    <location>
        <begin position="1"/>
        <end position="24"/>
    </location>
</feature>
<evidence type="ECO:0000256" key="10">
    <source>
        <dbReference type="ARBA" id="ARBA00023237"/>
    </source>
</evidence>
<evidence type="ECO:0000313" key="17">
    <source>
        <dbReference type="Proteomes" id="UP000249524"/>
    </source>
</evidence>
<dbReference type="InterPro" id="IPR012910">
    <property type="entry name" value="Plug_dom"/>
</dbReference>
<dbReference type="OrthoDB" id="9760333at2"/>
<evidence type="ECO:0000256" key="9">
    <source>
        <dbReference type="ARBA" id="ARBA00023136"/>
    </source>
</evidence>
<evidence type="ECO:0000256" key="7">
    <source>
        <dbReference type="ARBA" id="ARBA00023065"/>
    </source>
</evidence>
<dbReference type="GO" id="GO:0006826">
    <property type="term" value="P:iron ion transport"/>
    <property type="evidence" value="ECO:0007669"/>
    <property type="project" value="UniProtKB-KW"/>
</dbReference>
<name>A0A328BEF3_9CAUL</name>
<evidence type="ECO:0000256" key="3">
    <source>
        <dbReference type="ARBA" id="ARBA00022452"/>
    </source>
</evidence>
<feature type="domain" description="TonB-dependent receptor plug" evidence="15">
    <location>
        <begin position="51"/>
        <end position="158"/>
    </location>
</feature>
<evidence type="ECO:0000313" key="16">
    <source>
        <dbReference type="EMBL" id="RAK64256.1"/>
    </source>
</evidence>
<gene>
    <name evidence="16" type="ORF">DJ019_13840</name>
</gene>
<reference evidence="16 17" key="1">
    <citation type="submission" date="2018-05" db="EMBL/GenBank/DDBJ databases">
        <authorList>
            <person name="Lanie J.A."/>
            <person name="Ng W.-L."/>
            <person name="Kazmierczak K.M."/>
            <person name="Andrzejewski T.M."/>
            <person name="Davidsen T.M."/>
            <person name="Wayne K.J."/>
            <person name="Tettelin H."/>
            <person name="Glass J.I."/>
            <person name="Rusch D."/>
            <person name="Podicherti R."/>
            <person name="Tsui H.-C.T."/>
            <person name="Winkler M.E."/>
        </authorList>
    </citation>
    <scope>NUCLEOTIDE SEQUENCE [LARGE SCALE GENOMIC DNA]</scope>
    <source>
        <strain evidence="16 17">BUT-10</strain>
    </source>
</reference>
<evidence type="ECO:0000259" key="15">
    <source>
        <dbReference type="Pfam" id="PF07715"/>
    </source>
</evidence>
<dbReference type="EMBL" id="QFYS01000006">
    <property type="protein sequence ID" value="RAK64256.1"/>
    <property type="molecule type" value="Genomic_DNA"/>
</dbReference>
<dbReference type="PANTHER" id="PTHR32552">
    <property type="entry name" value="FERRICHROME IRON RECEPTOR-RELATED"/>
    <property type="match status" value="1"/>
</dbReference>
<dbReference type="Gene3D" id="2.40.170.20">
    <property type="entry name" value="TonB-dependent receptor, beta-barrel domain"/>
    <property type="match status" value="1"/>
</dbReference>
<dbReference type="PANTHER" id="PTHR32552:SF81">
    <property type="entry name" value="TONB-DEPENDENT OUTER MEMBRANE RECEPTOR"/>
    <property type="match status" value="1"/>
</dbReference>
<evidence type="ECO:0000256" key="1">
    <source>
        <dbReference type="ARBA" id="ARBA00004571"/>
    </source>
</evidence>
<evidence type="ECO:0000259" key="14">
    <source>
        <dbReference type="Pfam" id="PF00593"/>
    </source>
</evidence>
<comment type="subcellular location">
    <subcellularLocation>
        <location evidence="1 11">Cell outer membrane</location>
        <topology evidence="1 11">Multi-pass membrane protein</topology>
    </subcellularLocation>
</comment>
<dbReference type="InterPro" id="IPR000531">
    <property type="entry name" value="Beta-barrel_TonB"/>
</dbReference>
<feature type="domain" description="TonB-dependent receptor-like beta-barrel" evidence="14">
    <location>
        <begin position="319"/>
        <end position="888"/>
    </location>
</feature>
<keyword evidence="17" id="KW-1185">Reference proteome</keyword>
<keyword evidence="5 11" id="KW-0812">Transmembrane</keyword>
<dbReference type="InterPro" id="IPR037066">
    <property type="entry name" value="Plug_dom_sf"/>
</dbReference>
<sequence length="942" mass="102025">MTDTRTLRSWLAVGVSAAAISALAAPAFAQSGQANVIEELVVTAQKKEEALQDVPIAVSAFDQNALEKSKIDGGPNLVLAVPNVNFSKGNFTGYNFQIRGIGSKLVAASGDAGTGIHLNNAPLIANNLFETEFYDVERVEVLRGPQGTLYGRNATGGVVNLLTAKPTDTFEGNLRAEYGNYNTMKARGMVNLPLGDMLALRLAGSYLKRDGFGENIVTGNDADDRDLWGTRATLSFKPSDRLQTWVMWDHFEEDDNRSRIGKQFCTKDNGPANVGGVAFSSAAGGLVGQVQRGFFTQGCAATSLYSADVLGTVNSAGTLGGLFGALGGFQTGDAYAGKVQTPNIRDIESTFDPIYKSKTDIYEFNAVFDLTENVSLNWLSSYTFYKLYTRQDYNRYTPSVGFNATPNPVNVFAAVPGYATAIYPSLFPNGAIRDPQNGTLNRFTTSDISSAYTEQWSHEVRFQSSFDGPFNFNVGAFMTKFRTDGDYYVMFNTGTGYYQINNLFATGNANCVGPAPCVSVDPNADPNRSGHNYYDSYGPYRLTSYAVFGELYWQMAENFKWTLGLRYSIDDKKVLAHSVTLGAPGVGPTPIGTQKVKFKEPTGRFGFDWQPDLGFTNDTLIYGFYARGYKGGGVNPPFSPGIGVVPVSPTFEPEFIDSFEIGTKNTLLDGTLQVNMAAFHYDYKGYQVSKIINRTSINENIDAKVKGVEFESIWQPLDGLRLNAAIGYLDSKIGDASSIDTFNRTQSNSLLTLVKSSAASNCVVTTAHAATALTIANATNPFNLLGVCTLASAAGAGTNIGGGAIAAGTNAFGGLVSEGVAADISGNELPNSPHWTVSLGAQYTWTLGDWDATLRGDYYRQTKTFARIYNSEPDRIKGWENVNLTLTIVNSDMGVEVGGYIKNATNEKAITDFYLTDDSSGMFRNVFYTEPRTYGVSVTKRW</sequence>